<dbReference type="eggNOG" id="COG5404">
    <property type="taxonomic scope" value="Bacteria"/>
</dbReference>
<dbReference type="AlphaFoldDB" id="A1SWW1"/>
<dbReference type="HOGENOM" id="CLU_1873718_0_0_6"/>
<dbReference type="KEGG" id="pin:Ping_2235"/>
<dbReference type="EMBL" id="CP000510">
    <property type="protein sequence ID" value="ABM03976.1"/>
    <property type="molecule type" value="Genomic_DNA"/>
</dbReference>
<dbReference type="SUPFAM" id="SSF52540">
    <property type="entry name" value="P-loop containing nucleoside triphosphate hydrolases"/>
    <property type="match status" value="1"/>
</dbReference>
<evidence type="ECO:0000313" key="2">
    <source>
        <dbReference type="Proteomes" id="UP000000639"/>
    </source>
</evidence>
<evidence type="ECO:0000313" key="1">
    <source>
        <dbReference type="EMBL" id="ABM03976.1"/>
    </source>
</evidence>
<dbReference type="Gene3D" id="3.40.50.300">
    <property type="entry name" value="P-loop containing nucleotide triphosphate hydrolases"/>
    <property type="match status" value="1"/>
</dbReference>
<dbReference type="InterPro" id="IPR027417">
    <property type="entry name" value="P-loop_NTPase"/>
</dbReference>
<keyword evidence="2" id="KW-1185">Reference proteome</keyword>
<evidence type="ECO:0008006" key="3">
    <source>
        <dbReference type="Google" id="ProtNLM"/>
    </source>
</evidence>
<dbReference type="InterPro" id="IPR004596">
    <property type="entry name" value="Cell_div_suppressor_SulA"/>
</dbReference>
<sequence length="136" mass="15642">MLSNCMQAKNKIKSENNKSLHLSRKNHVNVSYNLANYHALLAHMNNDQDQRWILFIAPPGKPNFSFLQRSGIHKSRVLTLDAHRVKDSLTLLKSTLQSNNYSTVITWLSEIDKTLQAELQGYCQTSKTNCFVYCKQ</sequence>
<organism evidence="1 2">
    <name type="scientific">Psychromonas ingrahamii (strain DSM 17664 / CCUG 51855 / 37)</name>
    <dbReference type="NCBI Taxonomy" id="357804"/>
    <lineage>
        <taxon>Bacteria</taxon>
        <taxon>Pseudomonadati</taxon>
        <taxon>Pseudomonadota</taxon>
        <taxon>Gammaproteobacteria</taxon>
        <taxon>Alteromonadales</taxon>
        <taxon>Psychromonadaceae</taxon>
        <taxon>Psychromonas</taxon>
    </lineage>
</organism>
<dbReference type="RefSeq" id="WP_011770536.1">
    <property type="nucleotide sequence ID" value="NC_008709.1"/>
</dbReference>
<dbReference type="STRING" id="357804.Ping_2235"/>
<accession>A1SWW1</accession>
<dbReference type="GO" id="GO:0051782">
    <property type="term" value="P:negative regulation of cell division"/>
    <property type="evidence" value="ECO:0007669"/>
    <property type="project" value="InterPro"/>
</dbReference>
<gene>
    <name evidence="1" type="ordered locus">Ping_2235</name>
</gene>
<dbReference type="Pfam" id="PF03846">
    <property type="entry name" value="SulA"/>
    <property type="match status" value="1"/>
</dbReference>
<dbReference type="GO" id="GO:0009432">
    <property type="term" value="P:SOS response"/>
    <property type="evidence" value="ECO:0007669"/>
    <property type="project" value="InterPro"/>
</dbReference>
<dbReference type="Proteomes" id="UP000000639">
    <property type="component" value="Chromosome"/>
</dbReference>
<proteinExistence type="predicted"/>
<name>A1SWW1_PSYIN</name>
<dbReference type="OrthoDB" id="5767645at2"/>
<reference evidence="1 2" key="1">
    <citation type="submission" date="2007-01" db="EMBL/GenBank/DDBJ databases">
        <title>Complete sequence of Psychromonas ingrahamii 37.</title>
        <authorList>
            <consortium name="US DOE Joint Genome Institute"/>
            <person name="Copeland A."/>
            <person name="Lucas S."/>
            <person name="Lapidus A."/>
            <person name="Barry K."/>
            <person name="Detter J.C."/>
            <person name="Glavina del Rio T."/>
            <person name="Hammon N."/>
            <person name="Israni S."/>
            <person name="Dalin E."/>
            <person name="Tice H."/>
            <person name="Pitluck S."/>
            <person name="Thompson L.S."/>
            <person name="Brettin T."/>
            <person name="Bruce D."/>
            <person name="Han C."/>
            <person name="Tapia R."/>
            <person name="Schmutz J."/>
            <person name="Larimer F."/>
            <person name="Land M."/>
            <person name="Hauser L."/>
            <person name="Kyrpides N."/>
            <person name="Ivanova N."/>
            <person name="Staley J."/>
            <person name="Richardson P."/>
        </authorList>
    </citation>
    <scope>NUCLEOTIDE SEQUENCE [LARGE SCALE GENOMIC DNA]</scope>
    <source>
        <strain evidence="1 2">37</strain>
    </source>
</reference>
<protein>
    <recommendedName>
        <fullName evidence="3">SOS cell division inhibitor SulA</fullName>
    </recommendedName>
</protein>